<dbReference type="EMBL" id="JACGWN010000211">
    <property type="protein sequence ID" value="KAL0386340.1"/>
    <property type="molecule type" value="Genomic_DNA"/>
</dbReference>
<proteinExistence type="predicted"/>
<comment type="caution">
    <text evidence="2">The sequence shown here is derived from an EMBL/GenBank/DDBJ whole genome shotgun (WGS) entry which is preliminary data.</text>
</comment>
<protein>
    <recommendedName>
        <fullName evidence="3">Reverse transcriptase domain-containing protein</fullName>
    </recommendedName>
</protein>
<dbReference type="AlphaFoldDB" id="A0AAW2S2K4"/>
<keyword evidence="1" id="KW-0472">Membrane</keyword>
<gene>
    <name evidence="2" type="ORF">Slati_4561100</name>
</gene>
<keyword evidence="1" id="KW-0812">Transmembrane</keyword>
<accession>A0AAW2S2K4</accession>
<name>A0AAW2S2K4_9LAMI</name>
<keyword evidence="1" id="KW-1133">Transmembrane helix</keyword>
<sequence>MVDSPIIGSVRRCSLCQLGFADDLLLFSKADTRSVHVFKRALTVFADLSRLQANLHKSHLILSRSAAHSGIHYVIFPYGTWFTSPSLPTRLKSAFVISYGRGTLRWVMPRCLGKQVCRPVSEGGLGIRDLHALNRGHMSRHLWRVVTVDRSSIWVDWIFHYRLRNLFVWTISDRTGSWERRKMVRLRDWLRPFVTYKIGNGSSFSLWHDPWHTLGPLIIQFPLGHGIRLYLILIYCARLLWAATGAGHLLLT</sequence>
<evidence type="ECO:0000256" key="1">
    <source>
        <dbReference type="SAM" id="Phobius"/>
    </source>
</evidence>
<reference evidence="2" key="2">
    <citation type="journal article" date="2024" name="Plant">
        <title>Genomic evolution and insights into agronomic trait innovations of Sesamum species.</title>
        <authorList>
            <person name="Miao H."/>
            <person name="Wang L."/>
            <person name="Qu L."/>
            <person name="Liu H."/>
            <person name="Sun Y."/>
            <person name="Le M."/>
            <person name="Wang Q."/>
            <person name="Wei S."/>
            <person name="Zheng Y."/>
            <person name="Lin W."/>
            <person name="Duan Y."/>
            <person name="Cao H."/>
            <person name="Xiong S."/>
            <person name="Wang X."/>
            <person name="Wei L."/>
            <person name="Li C."/>
            <person name="Ma Q."/>
            <person name="Ju M."/>
            <person name="Zhao R."/>
            <person name="Li G."/>
            <person name="Mu C."/>
            <person name="Tian Q."/>
            <person name="Mei H."/>
            <person name="Zhang T."/>
            <person name="Gao T."/>
            <person name="Zhang H."/>
        </authorList>
    </citation>
    <scope>NUCLEOTIDE SEQUENCE</scope>
    <source>
        <strain evidence="2">KEN1</strain>
    </source>
</reference>
<reference evidence="2" key="1">
    <citation type="submission" date="2020-06" db="EMBL/GenBank/DDBJ databases">
        <authorList>
            <person name="Li T."/>
            <person name="Hu X."/>
            <person name="Zhang T."/>
            <person name="Song X."/>
            <person name="Zhang H."/>
            <person name="Dai N."/>
            <person name="Sheng W."/>
            <person name="Hou X."/>
            <person name="Wei L."/>
        </authorList>
    </citation>
    <scope>NUCLEOTIDE SEQUENCE</scope>
    <source>
        <strain evidence="2">KEN1</strain>
        <tissue evidence="2">Leaf</tissue>
    </source>
</reference>
<evidence type="ECO:0008006" key="3">
    <source>
        <dbReference type="Google" id="ProtNLM"/>
    </source>
</evidence>
<evidence type="ECO:0000313" key="2">
    <source>
        <dbReference type="EMBL" id="KAL0386340.1"/>
    </source>
</evidence>
<organism evidence="2">
    <name type="scientific">Sesamum latifolium</name>
    <dbReference type="NCBI Taxonomy" id="2727402"/>
    <lineage>
        <taxon>Eukaryota</taxon>
        <taxon>Viridiplantae</taxon>
        <taxon>Streptophyta</taxon>
        <taxon>Embryophyta</taxon>
        <taxon>Tracheophyta</taxon>
        <taxon>Spermatophyta</taxon>
        <taxon>Magnoliopsida</taxon>
        <taxon>eudicotyledons</taxon>
        <taxon>Gunneridae</taxon>
        <taxon>Pentapetalae</taxon>
        <taxon>asterids</taxon>
        <taxon>lamiids</taxon>
        <taxon>Lamiales</taxon>
        <taxon>Pedaliaceae</taxon>
        <taxon>Sesamum</taxon>
    </lineage>
</organism>
<feature type="transmembrane region" description="Helical" evidence="1">
    <location>
        <begin position="227"/>
        <end position="251"/>
    </location>
</feature>